<feature type="domain" description="Peptidase M43 pregnancy-associated plasma-A" evidence="10">
    <location>
        <begin position="202"/>
        <end position="286"/>
    </location>
</feature>
<accession>A0ABP8TQP0</accession>
<evidence type="ECO:0000256" key="3">
    <source>
        <dbReference type="ARBA" id="ARBA00022723"/>
    </source>
</evidence>
<keyword evidence="2" id="KW-0645">Protease</keyword>
<organism evidence="11 12">
    <name type="scientific">Actinoallomurus liliacearum</name>
    <dbReference type="NCBI Taxonomy" id="1080073"/>
    <lineage>
        <taxon>Bacteria</taxon>
        <taxon>Bacillati</taxon>
        <taxon>Actinomycetota</taxon>
        <taxon>Actinomycetes</taxon>
        <taxon>Streptosporangiales</taxon>
        <taxon>Thermomonosporaceae</taxon>
        <taxon>Actinoallomurus</taxon>
    </lineage>
</organism>
<sequence>MVARPADSGAARTARPADGDSLAPGEMQAMLGDFTGTLRARYGVADERALVAAHRIPDRIVVPLRFHVLTDGRYGRLSRAAVDQQVAVLNAAYGGRLAGPGGTVRSAVRTPQGADTGVSFRLDGVDVTTNTRWFGKPHDHRAEIEAALSRGGYGTLNLYTGAVGFEMLGFSTFPKWARERPGVGGVVVDYRSLPGGTFPHFNRGLTAVHEIGHWLGLFHTFENGCWPPGDGIDDTPDESVPTVGCPASKDTCPAPGTDPVHNFMDYGFDSCMREFTPDQGLRIRAMWAAYRLGATASGGQARYR</sequence>
<dbReference type="PANTHER" id="PTHR47466:SF1">
    <property type="entry name" value="METALLOPROTEASE MEP1 (AFU_ORTHOLOGUE AFUA_1G07730)-RELATED"/>
    <property type="match status" value="1"/>
</dbReference>
<evidence type="ECO:0000256" key="2">
    <source>
        <dbReference type="ARBA" id="ARBA00022670"/>
    </source>
</evidence>
<dbReference type="InterPro" id="IPR008754">
    <property type="entry name" value="Peptidase_M43"/>
</dbReference>
<comment type="similarity">
    <text evidence="1">Belongs to the peptidase M43B family.</text>
</comment>
<comment type="caution">
    <text evidence="11">The sequence shown here is derived from an EMBL/GenBank/DDBJ whole genome shotgun (WGS) entry which is preliminary data.</text>
</comment>
<evidence type="ECO:0000256" key="8">
    <source>
        <dbReference type="ARBA" id="ARBA00023157"/>
    </source>
</evidence>
<dbReference type="GO" id="GO:0008237">
    <property type="term" value="F:metallopeptidase activity"/>
    <property type="evidence" value="ECO:0007669"/>
    <property type="project" value="UniProtKB-KW"/>
</dbReference>
<dbReference type="Gene3D" id="3.40.390.10">
    <property type="entry name" value="Collagenase (Catalytic Domain)"/>
    <property type="match status" value="1"/>
</dbReference>
<dbReference type="Pfam" id="PF05572">
    <property type="entry name" value="Peptidase_M43"/>
    <property type="match status" value="1"/>
</dbReference>
<evidence type="ECO:0000256" key="6">
    <source>
        <dbReference type="ARBA" id="ARBA00022833"/>
    </source>
</evidence>
<keyword evidence="8" id="KW-1015">Disulfide bond</keyword>
<reference evidence="12" key="1">
    <citation type="journal article" date="2019" name="Int. J. Syst. Evol. Microbiol.">
        <title>The Global Catalogue of Microorganisms (GCM) 10K type strain sequencing project: providing services to taxonomists for standard genome sequencing and annotation.</title>
        <authorList>
            <consortium name="The Broad Institute Genomics Platform"/>
            <consortium name="The Broad Institute Genome Sequencing Center for Infectious Disease"/>
            <person name="Wu L."/>
            <person name="Ma J."/>
        </authorList>
    </citation>
    <scope>NUCLEOTIDE SEQUENCE [LARGE SCALE GENOMIC DNA]</scope>
    <source>
        <strain evidence="12">JCM 17938</strain>
    </source>
</reference>
<gene>
    <name evidence="11" type="ORF">GCM10023195_52610</name>
</gene>
<proteinExistence type="inferred from homology"/>
<dbReference type="SUPFAM" id="SSF55486">
    <property type="entry name" value="Metalloproteases ('zincins'), catalytic domain"/>
    <property type="match status" value="1"/>
</dbReference>
<evidence type="ECO:0000313" key="12">
    <source>
        <dbReference type="Proteomes" id="UP001500212"/>
    </source>
</evidence>
<name>A0ABP8TQP0_9ACTN</name>
<keyword evidence="3" id="KW-0479">Metal-binding</keyword>
<keyword evidence="6" id="KW-0862">Zinc</keyword>
<dbReference type="Proteomes" id="UP001500212">
    <property type="component" value="Unassembled WGS sequence"/>
</dbReference>
<protein>
    <submittedName>
        <fullName evidence="11">Zinc metalloprotease</fullName>
    </submittedName>
</protein>
<dbReference type="CDD" id="cd04275">
    <property type="entry name" value="ZnMc_pappalysin_like"/>
    <property type="match status" value="1"/>
</dbReference>
<feature type="region of interest" description="Disordered" evidence="9">
    <location>
        <begin position="1"/>
        <end position="24"/>
    </location>
</feature>
<evidence type="ECO:0000259" key="10">
    <source>
        <dbReference type="Pfam" id="PF05572"/>
    </source>
</evidence>
<evidence type="ECO:0000313" key="11">
    <source>
        <dbReference type="EMBL" id="GAA4612301.1"/>
    </source>
</evidence>
<evidence type="ECO:0000256" key="9">
    <source>
        <dbReference type="SAM" id="MobiDB-lite"/>
    </source>
</evidence>
<keyword evidence="4" id="KW-0732">Signal</keyword>
<evidence type="ECO:0000256" key="4">
    <source>
        <dbReference type="ARBA" id="ARBA00022729"/>
    </source>
</evidence>
<evidence type="ECO:0000256" key="5">
    <source>
        <dbReference type="ARBA" id="ARBA00022801"/>
    </source>
</evidence>
<keyword evidence="12" id="KW-1185">Reference proteome</keyword>
<evidence type="ECO:0000256" key="7">
    <source>
        <dbReference type="ARBA" id="ARBA00023049"/>
    </source>
</evidence>
<keyword evidence="7 11" id="KW-0482">Metalloprotease</keyword>
<keyword evidence="5" id="KW-0378">Hydrolase</keyword>
<dbReference type="EMBL" id="BAABHJ010000020">
    <property type="protein sequence ID" value="GAA4612301.1"/>
    <property type="molecule type" value="Genomic_DNA"/>
</dbReference>
<dbReference type="PANTHER" id="PTHR47466">
    <property type="match status" value="1"/>
</dbReference>
<evidence type="ECO:0000256" key="1">
    <source>
        <dbReference type="ARBA" id="ARBA00008721"/>
    </source>
</evidence>
<dbReference type="InterPro" id="IPR024079">
    <property type="entry name" value="MetalloPept_cat_dom_sf"/>
</dbReference>